<evidence type="ECO:0000259" key="4">
    <source>
        <dbReference type="PROSITE" id="PS50109"/>
    </source>
</evidence>
<dbReference type="PROSITE" id="PS50109">
    <property type="entry name" value="HIS_KIN"/>
    <property type="match status" value="1"/>
</dbReference>
<dbReference type="SUPFAM" id="SSF47384">
    <property type="entry name" value="Homodimeric domain of signal transducing histidine kinase"/>
    <property type="match status" value="1"/>
</dbReference>
<dbReference type="Pfam" id="PF00498">
    <property type="entry name" value="FHA"/>
    <property type="match status" value="1"/>
</dbReference>
<dbReference type="SUPFAM" id="SSF55781">
    <property type="entry name" value="GAF domain-like"/>
    <property type="match status" value="1"/>
</dbReference>
<dbReference type="EC" id="2.7.13.3" evidence="2"/>
<gene>
    <name evidence="5" type="ORF">BE21_02110</name>
</gene>
<feature type="domain" description="FHA" evidence="3">
    <location>
        <begin position="32"/>
        <end position="81"/>
    </location>
</feature>
<comment type="caution">
    <text evidence="5">The sequence shown here is derived from an EMBL/GenBank/DDBJ whole genome shotgun (WGS) entry which is preliminary data.</text>
</comment>
<dbReference type="CDD" id="cd00060">
    <property type="entry name" value="FHA"/>
    <property type="match status" value="1"/>
</dbReference>
<dbReference type="InterPro" id="IPR000253">
    <property type="entry name" value="FHA_dom"/>
</dbReference>
<dbReference type="SUPFAM" id="SSF49879">
    <property type="entry name" value="SMAD/FHA domain"/>
    <property type="match status" value="1"/>
</dbReference>
<dbReference type="Pfam" id="PF01590">
    <property type="entry name" value="GAF"/>
    <property type="match status" value="1"/>
</dbReference>
<dbReference type="PRINTS" id="PR00344">
    <property type="entry name" value="BCTRLSENSOR"/>
</dbReference>
<dbReference type="InterPro" id="IPR005467">
    <property type="entry name" value="His_kinase_dom"/>
</dbReference>
<evidence type="ECO:0000259" key="3">
    <source>
        <dbReference type="PROSITE" id="PS50006"/>
    </source>
</evidence>
<protein>
    <recommendedName>
        <fullName evidence="2">histidine kinase</fullName>
        <ecNumber evidence="2">2.7.13.3</ecNumber>
    </recommendedName>
</protein>
<dbReference type="InterPro" id="IPR004358">
    <property type="entry name" value="Sig_transdc_His_kin-like_C"/>
</dbReference>
<organism evidence="5 6">
    <name type="scientific">Sorangium cellulosum</name>
    <name type="common">Polyangium cellulosum</name>
    <dbReference type="NCBI Taxonomy" id="56"/>
    <lineage>
        <taxon>Bacteria</taxon>
        <taxon>Pseudomonadati</taxon>
        <taxon>Myxococcota</taxon>
        <taxon>Polyangia</taxon>
        <taxon>Polyangiales</taxon>
        <taxon>Polyangiaceae</taxon>
        <taxon>Sorangium</taxon>
    </lineage>
</organism>
<proteinExistence type="predicted"/>
<dbReference type="InterPro" id="IPR036097">
    <property type="entry name" value="HisK_dim/P_sf"/>
</dbReference>
<dbReference type="PANTHER" id="PTHR43065">
    <property type="entry name" value="SENSOR HISTIDINE KINASE"/>
    <property type="match status" value="1"/>
</dbReference>
<dbReference type="PANTHER" id="PTHR43065:SF42">
    <property type="entry name" value="TWO-COMPONENT SENSOR PPRA"/>
    <property type="match status" value="1"/>
</dbReference>
<dbReference type="SUPFAM" id="SSF55874">
    <property type="entry name" value="ATPase domain of HSP90 chaperone/DNA topoisomerase II/histidine kinase"/>
    <property type="match status" value="1"/>
</dbReference>
<reference evidence="5 6" key="1">
    <citation type="submission" date="2014-02" db="EMBL/GenBank/DDBJ databases">
        <title>The small core and large imbalanced accessory genome model reveals a collaborative survival strategy of Sorangium cellulosum strains in nature.</title>
        <authorList>
            <person name="Han K."/>
            <person name="Peng R."/>
            <person name="Blom J."/>
            <person name="Li Y.-Z."/>
        </authorList>
    </citation>
    <scope>NUCLEOTIDE SEQUENCE [LARGE SCALE GENOMIC DNA]</scope>
    <source>
        <strain evidence="5 6">So0007-03</strain>
    </source>
</reference>
<dbReference type="Gene3D" id="3.30.565.10">
    <property type="entry name" value="Histidine kinase-like ATPase, C-terminal domain"/>
    <property type="match status" value="1"/>
</dbReference>
<evidence type="ECO:0000313" key="6">
    <source>
        <dbReference type="Proteomes" id="UP000075502"/>
    </source>
</evidence>
<dbReference type="Gene3D" id="1.10.287.130">
    <property type="match status" value="1"/>
</dbReference>
<dbReference type="InterPro" id="IPR008984">
    <property type="entry name" value="SMAD_FHA_dom_sf"/>
</dbReference>
<evidence type="ECO:0000256" key="1">
    <source>
        <dbReference type="ARBA" id="ARBA00000085"/>
    </source>
</evidence>
<feature type="domain" description="Histidine kinase" evidence="4">
    <location>
        <begin position="381"/>
        <end position="620"/>
    </location>
</feature>
<dbReference type="InterPro" id="IPR003594">
    <property type="entry name" value="HATPase_dom"/>
</dbReference>
<dbReference type="SMART" id="SM00065">
    <property type="entry name" value="GAF"/>
    <property type="match status" value="1"/>
</dbReference>
<dbReference type="Pfam" id="PF02518">
    <property type="entry name" value="HATPase_c"/>
    <property type="match status" value="1"/>
</dbReference>
<accession>A0A150TTS4</accession>
<dbReference type="InterPro" id="IPR003018">
    <property type="entry name" value="GAF"/>
</dbReference>
<evidence type="ECO:0000256" key="2">
    <source>
        <dbReference type="ARBA" id="ARBA00012438"/>
    </source>
</evidence>
<dbReference type="SMART" id="SM00387">
    <property type="entry name" value="HATPase_c"/>
    <property type="match status" value="1"/>
</dbReference>
<dbReference type="Gene3D" id="3.30.450.40">
    <property type="match status" value="1"/>
</dbReference>
<dbReference type="Gene3D" id="2.60.200.20">
    <property type="match status" value="1"/>
</dbReference>
<dbReference type="InterPro" id="IPR029016">
    <property type="entry name" value="GAF-like_dom_sf"/>
</dbReference>
<dbReference type="SMART" id="SM00240">
    <property type="entry name" value="FHA"/>
    <property type="match status" value="1"/>
</dbReference>
<dbReference type="EMBL" id="JEME01001106">
    <property type="protein sequence ID" value="KYG08080.1"/>
    <property type="molecule type" value="Genomic_DNA"/>
</dbReference>
<sequence>MSMIESSQASLTVVTSPSLSPGTRFLLGPGRCRIGRRASNDIRLDEANVADEHAKIEHRYGRFIVETLTEGALTSVNREPIRESRRLLPGDTLEIAGTCFLFNLVTTSERRLADVQATTQLARPGAEASGSSPRVLATSRFALTTPTAAASAEELRRDFDRLKTAFDAVSTLLSTVDLATLCERTLDAAFRLVPAEHGSVQLRRDDGTLWTAHQRSAGGEPVPTAISKTVVEHLLERREAVLAMDVGTDPRFSGAASIQASRFVSLMAVPLLAGDDVLGILYVVNASQVGAFREPDLDLMSAIGVGAGLVLSNRHLYRQLEEALERQVAFNQTLKQTVELRTAELRDKNRQLSKTLTRLKATQAQIIAQEKLASLGTLTAGIAHELLNPMNFVNNFAGIIVEQIDELRGKLDERLAGEAWPEGRELLDDIEAGSKAIHKHGARVQQIVAGMRQLSQANGGERTPTNLNGVLSNLVSALQHGEPSEGPRIVTALDPSMGEIHLAVRDVSCALLHVIQNAIQAVQARMGEPPAGWSPEVLIRSEDRRDAVQITVRDRGEGILQEIRQRVFDPFFTTKPIHQGIGLGLSIAHDVIVKMHGGSIDISSEAGQFTELRITIPRKRRAERT</sequence>
<dbReference type="GO" id="GO:0000155">
    <property type="term" value="F:phosphorelay sensor kinase activity"/>
    <property type="evidence" value="ECO:0007669"/>
    <property type="project" value="InterPro"/>
</dbReference>
<comment type="catalytic activity">
    <reaction evidence="1">
        <text>ATP + protein L-histidine = ADP + protein N-phospho-L-histidine.</text>
        <dbReference type="EC" id="2.7.13.3"/>
    </reaction>
</comment>
<dbReference type="Proteomes" id="UP000075502">
    <property type="component" value="Unassembled WGS sequence"/>
</dbReference>
<dbReference type="PROSITE" id="PS50006">
    <property type="entry name" value="FHA_DOMAIN"/>
    <property type="match status" value="1"/>
</dbReference>
<dbReference type="InterPro" id="IPR036890">
    <property type="entry name" value="HATPase_C_sf"/>
</dbReference>
<dbReference type="AlphaFoldDB" id="A0A150TTS4"/>
<name>A0A150TTS4_SORCE</name>
<evidence type="ECO:0000313" key="5">
    <source>
        <dbReference type="EMBL" id="KYG08080.1"/>
    </source>
</evidence>